<dbReference type="CDD" id="cd00161">
    <property type="entry name" value="beta-trefoil_Ricin-like"/>
    <property type="match status" value="2"/>
</dbReference>
<reference evidence="2 3" key="1">
    <citation type="submission" date="2019-08" db="EMBL/GenBank/DDBJ databases">
        <authorList>
            <person name="Duncan S."/>
            <person name="Walker A."/>
        </authorList>
    </citation>
    <scope>NUCLEOTIDE SEQUENCE [LARGE SCALE GENOMIC DNA]</scope>
    <source>
        <strain evidence="2 3">L2-21</strain>
    </source>
</reference>
<accession>A0A5S4V921</accession>
<dbReference type="InterPro" id="IPR001304">
    <property type="entry name" value="C-type_lectin-like"/>
</dbReference>
<dbReference type="CDD" id="cd12797">
    <property type="entry name" value="M23_peptidase"/>
    <property type="match status" value="1"/>
</dbReference>
<dbReference type="EMBL" id="VSTG01000029">
    <property type="protein sequence ID" value="TYL55584.1"/>
    <property type="molecule type" value="Genomic_DNA"/>
</dbReference>
<evidence type="ECO:0000259" key="1">
    <source>
        <dbReference type="PROSITE" id="PS50041"/>
    </source>
</evidence>
<dbReference type="SUPFAM" id="SSF56436">
    <property type="entry name" value="C-type lectin-like"/>
    <property type="match status" value="1"/>
</dbReference>
<sequence>MKRIVSVLMSIVVVLSCVVFIMPPNIVLAVNYTWPVDKSIGISSGFGSYSGHTGCDFACSIGHDVYAVADGTVVTATDSGCTGSHRSDGYPKCSKGANCPATKLNKNGKGSYANWIIIRHGTNVYSLYAHLSTESLKVKVGDTVKQGQNIAKTGSAGNVTGPHLHFELRIGGNSTGYAKNPASYLSRENVTPVTNPPTYSNFWVDHYLFDLSETVSFTAVASGADNYTIGIDKTGVGRVVTEGCGSTYTISADRLGAGEYSAYMTVANSAGYVDTYRVYFVVVEKCNFGDKFSARIQNIGTGCYITNKDSKIVGAPESGYNDQIWFFNKCSDGSYTIMSQLDGLMMDDEWDSDVPAGADIRAWSATGQDKQRFNIYYMDDAFYIRPANTKTLVVDMGAGEPYNVACYNLSRNAGQQKYRFDMVGMGDYIPYGLGDEFYAQLRCQGTNLYVTNQSGNVAGAAATADDSQIWKFMRQSNGAYVIQNTLDGSYIDVENSNDANKTNFLSYNEYTGNRNQQFYFYEMDNAFYIKPLISNTRVMDMQSTAPYNVALWDKGNDWGPQKFDVIKVSHSDDNMSKPVETSYFKGHKYELYNESMTWESAKLFCEKKGGHLVTISDEKENEFVNGMRCRNLSTDYQQSIWLGGSDTANEGTWSWITGEPFTYSNWEPNEPNGGTSQNYLQMYSSGNWDDVQNEAGRFVLCEYDSVQPKLTPVASSLSLSDNIGFNIYMQISDDVLSDDGAMMIITNSDGKVIKKPISSYETTTYQDKSVKKIVSMVPAAKMSGKLSFKILKSDGTESSTYICSVMDYANEMIKKADTDNECKKALPLVKAMLNYGAYSQIYFGEDNTNLANAILKDDNTATIKSEDIIKSITYSEQGLFSNKDLGYIGSSLICESDTSLKLYFNNKNKLTEKQIKGRYDISTLDKNKHDYDTGVDGSIFWIKIKGIKPAELGNVYGVNLVSDEGSVIVETSPYVYVKKALESGDSRLQNLCKAMWAYGQAAREYEK</sequence>
<comment type="caution">
    <text evidence="2">The sequence shown here is derived from an EMBL/GenBank/DDBJ whole genome shotgun (WGS) entry which is preliminary data.</text>
</comment>
<dbReference type="Gene3D" id="2.80.10.50">
    <property type="match status" value="2"/>
</dbReference>
<dbReference type="Proteomes" id="UP000324325">
    <property type="component" value="Unassembled WGS sequence"/>
</dbReference>
<dbReference type="Gene3D" id="2.70.70.10">
    <property type="entry name" value="Glucose Permease (Domain IIA)"/>
    <property type="match status" value="1"/>
</dbReference>
<reference evidence="2 3" key="2">
    <citation type="submission" date="2019-09" db="EMBL/GenBank/DDBJ databases">
        <title>Strain-level analysis of Eubacterium rectale using genomes from metagenomes.</title>
        <authorList>
            <person name="Karcher N."/>
            <person name="Segata N."/>
        </authorList>
    </citation>
    <scope>NUCLEOTIDE SEQUENCE [LARGE SCALE GENOMIC DNA]</scope>
    <source>
        <strain evidence="2 3">L2-21</strain>
    </source>
</reference>
<dbReference type="RefSeq" id="WP_148885658.1">
    <property type="nucleotide sequence ID" value="NZ_VSTG01000029.1"/>
</dbReference>
<evidence type="ECO:0000313" key="3">
    <source>
        <dbReference type="Proteomes" id="UP000324325"/>
    </source>
</evidence>
<proteinExistence type="predicted"/>
<dbReference type="InterPro" id="IPR035992">
    <property type="entry name" value="Ricin_B-like_lectins"/>
</dbReference>
<dbReference type="InterPro" id="IPR016047">
    <property type="entry name" value="M23ase_b-sheet_dom"/>
</dbReference>
<dbReference type="Pfam" id="PF14200">
    <property type="entry name" value="RicinB_lectin_2"/>
    <property type="match status" value="2"/>
</dbReference>
<dbReference type="SUPFAM" id="SSF51261">
    <property type="entry name" value="Duplicated hybrid motif"/>
    <property type="match status" value="1"/>
</dbReference>
<protein>
    <submittedName>
        <fullName evidence="2">Peptidoglycan DD-metalloendopeptidase family protein</fullName>
    </submittedName>
</protein>
<gene>
    <name evidence="2" type="ORF">FYL37_14720</name>
</gene>
<dbReference type="PANTHER" id="PTHR21666:SF270">
    <property type="entry name" value="MUREIN HYDROLASE ACTIVATOR ENVC"/>
    <property type="match status" value="1"/>
</dbReference>
<feature type="domain" description="C-type lectin" evidence="1">
    <location>
        <begin position="584"/>
        <end position="702"/>
    </location>
</feature>
<dbReference type="SUPFAM" id="SSF50370">
    <property type="entry name" value="Ricin B-like lectins"/>
    <property type="match status" value="2"/>
</dbReference>
<dbReference type="PANTHER" id="PTHR21666">
    <property type="entry name" value="PEPTIDASE-RELATED"/>
    <property type="match status" value="1"/>
</dbReference>
<dbReference type="Gene3D" id="3.10.100.10">
    <property type="entry name" value="Mannose-Binding Protein A, subunit A"/>
    <property type="match status" value="1"/>
</dbReference>
<dbReference type="PROSITE" id="PS51257">
    <property type="entry name" value="PROKAR_LIPOPROTEIN"/>
    <property type="match status" value="1"/>
</dbReference>
<dbReference type="CDD" id="cd00037">
    <property type="entry name" value="CLECT"/>
    <property type="match status" value="1"/>
</dbReference>
<dbReference type="Pfam" id="PF01551">
    <property type="entry name" value="Peptidase_M23"/>
    <property type="match status" value="1"/>
</dbReference>
<dbReference type="InterPro" id="IPR000772">
    <property type="entry name" value="Ricin_B_lectin"/>
</dbReference>
<organism evidence="2 3">
    <name type="scientific">Agathobacter rectalis</name>
    <dbReference type="NCBI Taxonomy" id="39491"/>
    <lineage>
        <taxon>Bacteria</taxon>
        <taxon>Bacillati</taxon>
        <taxon>Bacillota</taxon>
        <taxon>Clostridia</taxon>
        <taxon>Lachnospirales</taxon>
        <taxon>Lachnospiraceae</taxon>
        <taxon>Agathobacter</taxon>
    </lineage>
</organism>
<dbReference type="InterPro" id="IPR016187">
    <property type="entry name" value="CTDL_fold"/>
</dbReference>
<dbReference type="PROSITE" id="PS50041">
    <property type="entry name" value="C_TYPE_LECTIN_2"/>
    <property type="match status" value="1"/>
</dbReference>
<dbReference type="SMART" id="SM00034">
    <property type="entry name" value="CLECT"/>
    <property type="match status" value="1"/>
</dbReference>
<dbReference type="GO" id="GO:0004222">
    <property type="term" value="F:metalloendopeptidase activity"/>
    <property type="evidence" value="ECO:0007669"/>
    <property type="project" value="TreeGrafter"/>
</dbReference>
<dbReference type="Pfam" id="PF00059">
    <property type="entry name" value="Lectin_C"/>
    <property type="match status" value="1"/>
</dbReference>
<name>A0A5S4V921_9FIRM</name>
<dbReference type="InterPro" id="IPR016186">
    <property type="entry name" value="C-type_lectin-like/link_sf"/>
</dbReference>
<evidence type="ECO:0000313" key="2">
    <source>
        <dbReference type="EMBL" id="TYL55584.1"/>
    </source>
</evidence>
<dbReference type="InterPro" id="IPR011055">
    <property type="entry name" value="Dup_hybrid_motif"/>
</dbReference>
<dbReference type="InterPro" id="IPR050570">
    <property type="entry name" value="Cell_wall_metabolism_enzyme"/>
</dbReference>
<dbReference type="AlphaFoldDB" id="A0A5S4V921"/>